<keyword evidence="3" id="KW-1185">Reference proteome</keyword>
<feature type="region of interest" description="Disordered" evidence="1">
    <location>
        <begin position="337"/>
        <end position="356"/>
    </location>
</feature>
<proteinExistence type="predicted"/>
<dbReference type="RefSeq" id="XP_017985692.1">
    <property type="nucleotide sequence ID" value="XM_018130212.1"/>
</dbReference>
<dbReference type="OrthoDB" id="4066848at2759"/>
<feature type="compositionally biased region" description="Basic and acidic residues" evidence="1">
    <location>
        <begin position="20"/>
        <end position="39"/>
    </location>
</feature>
<protein>
    <submittedName>
        <fullName evidence="2">HBL206Cp</fullName>
    </submittedName>
</protein>
<dbReference type="AlphaFoldDB" id="A0A125RDV5"/>
<reference evidence="2 3" key="1">
    <citation type="submission" date="2016-01" db="EMBL/GenBank/DDBJ databases">
        <title>Genome sequence of the yeast Holleya sinecauda.</title>
        <authorList>
            <person name="Dietrich F.S."/>
        </authorList>
    </citation>
    <scope>NUCLEOTIDE SEQUENCE [LARGE SCALE GENOMIC DNA]</scope>
    <source>
        <strain evidence="2 3">ATCC 58844</strain>
    </source>
</reference>
<feature type="compositionally biased region" description="Basic and acidic residues" evidence="1">
    <location>
        <begin position="1"/>
        <end position="12"/>
    </location>
</feature>
<gene>
    <name evidence="2" type="ORF">AW171_hschr2209</name>
</gene>
<evidence type="ECO:0000256" key="1">
    <source>
        <dbReference type="SAM" id="MobiDB-lite"/>
    </source>
</evidence>
<dbReference type="EMBL" id="CP014242">
    <property type="protein sequence ID" value="AMD18696.1"/>
    <property type="molecule type" value="Genomic_DNA"/>
</dbReference>
<accession>A0A125RDV5</accession>
<dbReference type="GeneID" id="28721848"/>
<organism evidence="2 3">
    <name type="scientific">Eremothecium sinecaudum</name>
    <dbReference type="NCBI Taxonomy" id="45286"/>
    <lineage>
        <taxon>Eukaryota</taxon>
        <taxon>Fungi</taxon>
        <taxon>Dikarya</taxon>
        <taxon>Ascomycota</taxon>
        <taxon>Saccharomycotina</taxon>
        <taxon>Saccharomycetes</taxon>
        <taxon>Saccharomycetales</taxon>
        <taxon>Saccharomycetaceae</taxon>
        <taxon>Eremothecium</taxon>
    </lineage>
</organism>
<sequence length="427" mass="48964">MEHLKSERDQRLRSPGRAMSDAERRAEFGTSDGRIEDSRQGSTQRPVAETASRVPRISLLLCDPIAEAVSVNPMVERLENSLEPAFVYRSKRLIHFHECYPQCEYNNRGARYALSKEEQPAEKKQKKNVKRPEDVRFRGGFLRKTMFRHYDTEILKYSLKRTSAIDKFPKFEQVLRDVREIIVNYEIMSINALGPYLDGKAQSLGDDVKHFRTIIALKKEQRENHVSLVFGVNPDDVKDKKDVFHFSIISRKCEHNDAAANLTKGWLHLVANYELALLLEFIFGDIDENIWANDELLSSEVANDPKKRYQSRMRSRYKGAIFITVYTSRKLNKEAPGFSEVDGEDDASPDSPSVSSINSKMKVKCKTLRLKAALYDQMLSYRIGITGQPSHSLVKADKLKWIIEHSLAAYSWVNPAKAPIGGYIRLF</sequence>
<feature type="region of interest" description="Disordered" evidence="1">
    <location>
        <begin position="1"/>
        <end position="50"/>
    </location>
</feature>
<evidence type="ECO:0000313" key="3">
    <source>
        <dbReference type="Proteomes" id="UP000243052"/>
    </source>
</evidence>
<dbReference type="Proteomes" id="UP000243052">
    <property type="component" value="Chromosome ii"/>
</dbReference>
<evidence type="ECO:0000313" key="2">
    <source>
        <dbReference type="EMBL" id="AMD18696.1"/>
    </source>
</evidence>
<name>A0A125RDV5_9SACH</name>